<dbReference type="GeneTree" id="ENSGT00940000156111"/>
<evidence type="ECO:0000256" key="14">
    <source>
        <dbReference type="RuleBase" id="RU003974"/>
    </source>
</evidence>
<comment type="subcellular location">
    <subcellularLocation>
        <location evidence="1">Cytoplasm</location>
    </subcellularLocation>
</comment>
<accession>A0A671YNF5</accession>
<dbReference type="AlphaFoldDB" id="A0A671YNF5"/>
<evidence type="ECO:0000256" key="5">
    <source>
        <dbReference type="ARBA" id="ARBA00022723"/>
    </source>
</evidence>
<keyword evidence="4" id="KW-0963">Cytoplasm</keyword>
<dbReference type="PRINTS" id="PR00087">
    <property type="entry name" value="LIPOXYGENASE"/>
</dbReference>
<dbReference type="InterPro" id="IPR036226">
    <property type="entry name" value="LipOase_C_sf"/>
</dbReference>
<comment type="pathway">
    <text evidence="2">Lipid metabolism.</text>
</comment>
<feature type="binding site" evidence="10">
    <location>
        <position position="551"/>
    </location>
    <ligand>
        <name>Fe cation</name>
        <dbReference type="ChEBI" id="CHEBI:24875"/>
        <note>catalytic</note>
    </ligand>
</feature>
<dbReference type="FunFam" id="1.20.245.10:FF:000001">
    <property type="entry name" value="Arachidonate 5-lipoxygenase a"/>
    <property type="match status" value="1"/>
</dbReference>
<dbReference type="GO" id="GO:0005737">
    <property type="term" value="C:cytoplasm"/>
    <property type="evidence" value="ECO:0007669"/>
    <property type="project" value="UniProtKB-SubCell"/>
</dbReference>
<reference evidence="18" key="2">
    <citation type="submission" date="2025-08" db="UniProtKB">
        <authorList>
            <consortium name="Ensembl"/>
        </authorList>
    </citation>
    <scope>IDENTIFICATION</scope>
</reference>
<dbReference type="GO" id="GO:0005506">
    <property type="term" value="F:iron ion binding"/>
    <property type="evidence" value="ECO:0007669"/>
    <property type="project" value="InterPro"/>
</dbReference>
<feature type="binding site" evidence="10">
    <location>
        <position position="368"/>
    </location>
    <ligand>
        <name>Fe cation</name>
        <dbReference type="ChEBI" id="CHEBI:24875"/>
        <note>catalytic</note>
    </ligand>
</feature>
<comment type="similarity">
    <text evidence="3 14">Belongs to the lipoxygenase family.</text>
</comment>
<dbReference type="InterPro" id="IPR001885">
    <property type="entry name" value="LipOase_mml"/>
</dbReference>
<gene>
    <name evidence="18" type="primary">ALOX5</name>
    <name evidence="18" type="synonym">alox5a</name>
</gene>
<dbReference type="PROSITE" id="PS50095">
    <property type="entry name" value="PLAT"/>
    <property type="match status" value="1"/>
</dbReference>
<evidence type="ECO:0000256" key="10">
    <source>
        <dbReference type="PIRSR" id="PIRSR601885-1"/>
    </source>
</evidence>
<dbReference type="SMART" id="SM00308">
    <property type="entry name" value="LH2"/>
    <property type="match status" value="1"/>
</dbReference>
<keyword evidence="9" id="KW-0443">Lipid metabolism</keyword>
<dbReference type="SUPFAM" id="SSF48484">
    <property type="entry name" value="Lipoxigenase"/>
    <property type="match status" value="1"/>
</dbReference>
<evidence type="ECO:0000256" key="11">
    <source>
        <dbReference type="PIRSR" id="PIRSR601885-2"/>
    </source>
</evidence>
<evidence type="ECO:0000256" key="9">
    <source>
        <dbReference type="ARBA" id="ARBA00023098"/>
    </source>
</evidence>
<keyword evidence="8 10" id="KW-0408">Iron</keyword>
<evidence type="ECO:0000256" key="13">
    <source>
        <dbReference type="PROSITE-ProRule" id="PRU00152"/>
    </source>
</evidence>
<feature type="region of interest" description="Disordered" evidence="15">
    <location>
        <begin position="661"/>
        <end position="681"/>
    </location>
</feature>
<dbReference type="InterPro" id="IPR013819">
    <property type="entry name" value="LipOase_C"/>
</dbReference>
<evidence type="ECO:0000259" key="17">
    <source>
        <dbReference type="PROSITE" id="PS51393"/>
    </source>
</evidence>
<feature type="binding site" evidence="11">
    <location>
        <position position="80"/>
    </location>
    <ligand>
        <name>Ca(2+)</name>
        <dbReference type="ChEBI" id="CHEBI:29108"/>
        <label>1</label>
    </ligand>
</feature>
<dbReference type="PROSITE" id="PS51393">
    <property type="entry name" value="LIPOXYGENASE_3"/>
    <property type="match status" value="1"/>
</dbReference>
<feature type="domain" description="Lipoxygenase" evidence="17">
    <location>
        <begin position="117"/>
        <end position="625"/>
    </location>
</feature>
<dbReference type="Gene3D" id="1.20.245.10">
    <property type="entry name" value="Lipoxygenase-1, Domain 5"/>
    <property type="match status" value="1"/>
</dbReference>
<dbReference type="PANTHER" id="PTHR11771">
    <property type="entry name" value="LIPOXYGENASE"/>
    <property type="match status" value="1"/>
</dbReference>
<evidence type="ECO:0000256" key="12">
    <source>
        <dbReference type="PIRSR" id="PIRSR601885-3"/>
    </source>
</evidence>
<feature type="domain" description="PLAT" evidence="16">
    <location>
        <begin position="2"/>
        <end position="118"/>
    </location>
</feature>
<evidence type="ECO:0000256" key="15">
    <source>
        <dbReference type="SAM" id="MobiDB-lite"/>
    </source>
</evidence>
<dbReference type="PROSITE" id="PS00711">
    <property type="entry name" value="LIPOXYGENASE_1"/>
    <property type="match status" value="1"/>
</dbReference>
<name>A0A671YNF5_SPAAU</name>
<feature type="binding site" evidence="11">
    <location>
        <position position="79"/>
    </location>
    <ligand>
        <name>Ca(2+)</name>
        <dbReference type="ChEBI" id="CHEBI:29108"/>
        <label>1</label>
    </ligand>
</feature>
<feature type="binding site" evidence="10">
    <location>
        <position position="373"/>
    </location>
    <ligand>
        <name>Fe cation</name>
        <dbReference type="ChEBI" id="CHEBI:24875"/>
        <note>catalytic</note>
    </ligand>
</feature>
<evidence type="ECO:0000256" key="3">
    <source>
        <dbReference type="ARBA" id="ARBA00009419"/>
    </source>
</evidence>
<protein>
    <submittedName>
        <fullName evidence="18">Arachidonate 5-lipoxygenase b, tandem duplicate 2</fullName>
    </submittedName>
</protein>
<evidence type="ECO:0000256" key="1">
    <source>
        <dbReference type="ARBA" id="ARBA00004496"/>
    </source>
</evidence>
<keyword evidence="7 14" id="KW-0560">Oxidoreductase</keyword>
<keyword evidence="11" id="KW-0106">Calcium</keyword>
<dbReference type="InterPro" id="IPR020833">
    <property type="entry name" value="LipOase_Fe_BS"/>
</dbReference>
<dbReference type="Proteomes" id="UP000472265">
    <property type="component" value="Chromosome 15"/>
</dbReference>
<feature type="binding site" evidence="11">
    <location>
        <position position="39"/>
    </location>
    <ligand>
        <name>Ca(2+)</name>
        <dbReference type="ChEBI" id="CHEBI:29108"/>
        <label>2</label>
    </ligand>
</feature>
<evidence type="ECO:0000256" key="8">
    <source>
        <dbReference type="ARBA" id="ARBA00023004"/>
    </source>
</evidence>
<feature type="binding site" evidence="11">
    <location>
        <position position="17"/>
    </location>
    <ligand>
        <name>Ca(2+)</name>
        <dbReference type="ChEBI" id="CHEBI:29108"/>
        <label>1</label>
    </ligand>
</feature>
<evidence type="ECO:0000256" key="6">
    <source>
        <dbReference type="ARBA" id="ARBA00022964"/>
    </source>
</evidence>
<dbReference type="Gene3D" id="3.10.450.60">
    <property type="match status" value="1"/>
</dbReference>
<dbReference type="Pfam" id="PF01477">
    <property type="entry name" value="PLAT"/>
    <property type="match status" value="1"/>
</dbReference>
<dbReference type="Ensembl" id="ENSSAUT00010067961.1">
    <property type="protein sequence ID" value="ENSSAUP00010064881.1"/>
    <property type="gene ID" value="ENSSAUG00010026005.1"/>
</dbReference>
<evidence type="ECO:0000313" key="18">
    <source>
        <dbReference type="Ensembl" id="ENSSAUP00010064881.1"/>
    </source>
</evidence>
<sequence length="681" mass="78337">MPSYTVTVSTGSQWFAGTDDYIYITLVGTERCSERTLLDKPLYNDFERGAVDSYDVRVGEDLGDIVLVKIEKKKYWVHDDWYCRYITVKTPSGEYLEFPCFRWLVDEKEVVLRDGRAHLPQDDKTSLVKQHRQKELDMRRKTYRWKEWQPGFPMSIDANRHKDLPRDIQFDSEKGVDFVLNYSKAIENLFVNHFMHMFQSSWNDFADFEKIFVRIKNTISEYVMQHWREDFMFGYQFLNGCNPVIIKKCTKLPEKFPVTHEMVSVSLERDMTLQEEIEAGNIYIADYEVLDGISPNSTDPCTLQYLAAPICLLYKTARNKILPIAIQLGQTPGKDNPIFLPTDGQYDWLLAKIWVRSADFHHHQTITHLLRTHLITEVFAIAMYRQLPAVHPVYKLLTPHIRFTIAINTKAREQLICECGIFDKANATGGGGHVQLVQKAVKNLTFRSLCFPDAIKARGVDSKEDLPTYFYRDDGYLVWGATKSFVSDVVHIYYTSDEAVQADEEIQAFIKDVCSFGMQDFDHCEFPKSVKSREELAEYLTVIVFTASAQHAAVNFGQYDWCSWIPNAPSTMRKPPPHKKGLADVNLIIESLPDRGRSSWHLGAVWALSQYQENEVQRVHHVSRHTGNHTHVSVQTKTQFLISQEASLCCDTCFPPCRVSSRPNDQSPLSPPAAVPGHVSR</sequence>
<dbReference type="PROSITE" id="PS00081">
    <property type="entry name" value="LIPOXYGENASE_2"/>
    <property type="match status" value="1"/>
</dbReference>
<dbReference type="Gene3D" id="2.60.60.20">
    <property type="entry name" value="PLAT/LH2 domain"/>
    <property type="match status" value="1"/>
</dbReference>
<proteinExistence type="inferred from homology"/>
<feature type="site" description="Essential for stabilizing binding to COTL1" evidence="12">
    <location>
        <position position="103"/>
    </location>
</feature>
<dbReference type="PRINTS" id="PR00467">
    <property type="entry name" value="MAMLPOXGNASE"/>
</dbReference>
<keyword evidence="19" id="KW-1185">Reference proteome</keyword>
<evidence type="ECO:0000313" key="19">
    <source>
        <dbReference type="Proteomes" id="UP000472265"/>
    </source>
</evidence>
<evidence type="ECO:0000256" key="2">
    <source>
        <dbReference type="ARBA" id="ARBA00005189"/>
    </source>
</evidence>
<dbReference type="InterPro" id="IPR036392">
    <property type="entry name" value="PLAT/LH2_dom_sf"/>
</dbReference>
<comment type="caution">
    <text evidence="13">Lacks conserved residue(s) required for the propagation of feature annotation.</text>
</comment>
<reference evidence="18" key="3">
    <citation type="submission" date="2025-09" db="UniProtKB">
        <authorList>
            <consortium name="Ensembl"/>
        </authorList>
    </citation>
    <scope>IDENTIFICATION</scope>
</reference>
<dbReference type="GO" id="GO:0034440">
    <property type="term" value="P:lipid oxidation"/>
    <property type="evidence" value="ECO:0007669"/>
    <property type="project" value="InterPro"/>
</dbReference>
<dbReference type="InParanoid" id="A0A671YNF5"/>
<dbReference type="InterPro" id="IPR020834">
    <property type="entry name" value="LipOase_CS"/>
</dbReference>
<dbReference type="CDD" id="cd01753">
    <property type="entry name" value="PLAT_LOX"/>
    <property type="match status" value="1"/>
</dbReference>
<dbReference type="FunFam" id="2.60.60.20:FF:000002">
    <property type="entry name" value="Arachidonate 5-lipoxygenase a"/>
    <property type="match status" value="1"/>
</dbReference>
<dbReference type="GO" id="GO:0016702">
    <property type="term" value="F:oxidoreductase activity, acting on single donors with incorporation of molecular oxygen, incorporation of two atoms of oxygen"/>
    <property type="evidence" value="ECO:0007669"/>
    <property type="project" value="InterPro"/>
</dbReference>
<dbReference type="Pfam" id="PF00305">
    <property type="entry name" value="Lipoxygenase"/>
    <property type="match status" value="1"/>
</dbReference>
<reference evidence="18" key="1">
    <citation type="submission" date="2021-04" db="EMBL/GenBank/DDBJ databases">
        <authorList>
            <consortium name="Wellcome Sanger Institute Data Sharing"/>
        </authorList>
    </citation>
    <scope>NUCLEOTIDE SEQUENCE [LARGE SCALE GENOMIC DNA]</scope>
</reference>
<dbReference type="InterPro" id="IPR000907">
    <property type="entry name" value="LipOase"/>
</dbReference>
<evidence type="ECO:0000259" key="16">
    <source>
        <dbReference type="PROSITE" id="PS50095"/>
    </source>
</evidence>
<evidence type="ECO:0000256" key="4">
    <source>
        <dbReference type="ARBA" id="ARBA00022490"/>
    </source>
</evidence>
<evidence type="ECO:0000256" key="7">
    <source>
        <dbReference type="ARBA" id="ARBA00023002"/>
    </source>
</evidence>
<dbReference type="InterPro" id="IPR001024">
    <property type="entry name" value="PLAT/LH2_dom"/>
</dbReference>
<organism evidence="18 19">
    <name type="scientific">Sparus aurata</name>
    <name type="common">Gilthead sea bream</name>
    <dbReference type="NCBI Taxonomy" id="8175"/>
    <lineage>
        <taxon>Eukaryota</taxon>
        <taxon>Metazoa</taxon>
        <taxon>Chordata</taxon>
        <taxon>Craniata</taxon>
        <taxon>Vertebrata</taxon>
        <taxon>Euteleostomi</taxon>
        <taxon>Actinopterygii</taxon>
        <taxon>Neopterygii</taxon>
        <taxon>Teleostei</taxon>
        <taxon>Neoteleostei</taxon>
        <taxon>Acanthomorphata</taxon>
        <taxon>Eupercaria</taxon>
        <taxon>Spariformes</taxon>
        <taxon>Sparidae</taxon>
        <taxon>Sparus</taxon>
    </lineage>
</organism>
<keyword evidence="5 10" id="KW-0479">Metal-binding</keyword>
<keyword evidence="6 14" id="KW-0223">Dioxygenase</keyword>
<comment type="cofactor">
    <cofactor evidence="10">
        <name>Fe cation</name>
        <dbReference type="ChEBI" id="CHEBI:24875"/>
    </cofactor>
    <text evidence="10">Binds 1 Fe cation per subunit.</text>
</comment>
<dbReference type="SUPFAM" id="SSF49723">
    <property type="entry name" value="Lipase/lipooxygenase domain (PLAT/LH2 domain)"/>
    <property type="match status" value="1"/>
</dbReference>
<dbReference type="InterPro" id="IPR042062">
    <property type="entry name" value="PLAT_LOX_verte"/>
</dbReference>